<name>A0ABS7EF62_9GAMM</name>
<organism evidence="7 8">
    <name type="scientific">Neiella holothuriorum</name>
    <dbReference type="NCBI Taxonomy" id="2870530"/>
    <lineage>
        <taxon>Bacteria</taxon>
        <taxon>Pseudomonadati</taxon>
        <taxon>Pseudomonadota</taxon>
        <taxon>Gammaproteobacteria</taxon>
        <taxon>Alteromonadales</taxon>
        <taxon>Echinimonadaceae</taxon>
        <taxon>Neiella</taxon>
    </lineage>
</organism>
<dbReference type="InterPro" id="IPR007452">
    <property type="entry name" value="TamB_C"/>
</dbReference>
<evidence type="ECO:0000256" key="3">
    <source>
        <dbReference type="ARBA" id="ARBA00022989"/>
    </source>
</evidence>
<evidence type="ECO:0000313" key="8">
    <source>
        <dbReference type="Proteomes" id="UP001166251"/>
    </source>
</evidence>
<evidence type="ECO:0000259" key="6">
    <source>
        <dbReference type="Pfam" id="PF04357"/>
    </source>
</evidence>
<keyword evidence="3" id="KW-1133">Transmembrane helix</keyword>
<feature type="region of interest" description="Disordered" evidence="5">
    <location>
        <begin position="185"/>
        <end position="206"/>
    </location>
</feature>
<dbReference type="Pfam" id="PF04357">
    <property type="entry name" value="TamB"/>
    <property type="match status" value="1"/>
</dbReference>
<evidence type="ECO:0000256" key="2">
    <source>
        <dbReference type="ARBA" id="ARBA00022692"/>
    </source>
</evidence>
<keyword evidence="4" id="KW-0472">Membrane</keyword>
<dbReference type="EMBL" id="JAHZSS010000007">
    <property type="protein sequence ID" value="MBW8191001.1"/>
    <property type="molecule type" value="Genomic_DNA"/>
</dbReference>
<accession>A0ABS7EF62</accession>
<dbReference type="PANTHER" id="PTHR36985:SF1">
    <property type="entry name" value="TRANSLOCATION AND ASSEMBLY MODULE SUBUNIT TAMB"/>
    <property type="match status" value="1"/>
</dbReference>
<dbReference type="PANTHER" id="PTHR36985">
    <property type="entry name" value="TRANSLOCATION AND ASSEMBLY MODULE SUBUNIT TAMB"/>
    <property type="match status" value="1"/>
</dbReference>
<keyword evidence="2" id="KW-0812">Transmembrane</keyword>
<evidence type="ECO:0000313" key="7">
    <source>
        <dbReference type="EMBL" id="MBW8191001.1"/>
    </source>
</evidence>
<comment type="subcellular location">
    <subcellularLocation>
        <location evidence="1">Membrane</location>
        <topology evidence="1">Single-pass membrane protein</topology>
    </subcellularLocation>
</comment>
<feature type="compositionally biased region" description="Low complexity" evidence="5">
    <location>
        <begin position="192"/>
        <end position="205"/>
    </location>
</feature>
<evidence type="ECO:0000256" key="1">
    <source>
        <dbReference type="ARBA" id="ARBA00004167"/>
    </source>
</evidence>
<dbReference type="RefSeq" id="WP_220103684.1">
    <property type="nucleotide sequence ID" value="NZ_JAHZSS010000007.1"/>
</dbReference>
<evidence type="ECO:0000256" key="4">
    <source>
        <dbReference type="ARBA" id="ARBA00023136"/>
    </source>
</evidence>
<protein>
    <submittedName>
        <fullName evidence="7">Translocation/assembly module TamB domain-containing protein</fullName>
    </submittedName>
</protein>
<keyword evidence="8" id="KW-1185">Reference proteome</keyword>
<gene>
    <name evidence="7" type="ORF">K0504_08135</name>
</gene>
<feature type="domain" description="Translocation and assembly module TamB C-terminal" evidence="6">
    <location>
        <begin position="942"/>
        <end position="1269"/>
    </location>
</feature>
<comment type="caution">
    <text evidence="7">The sequence shown here is derived from an EMBL/GenBank/DDBJ whole genome shotgun (WGS) entry which is preliminary data.</text>
</comment>
<reference evidence="7" key="1">
    <citation type="submission" date="2021-07" db="EMBL/GenBank/DDBJ databases">
        <title>Neiella marina sp. nov., isolated from the intestinal content of sea cucumber Apostichopus japonicus.</title>
        <authorList>
            <person name="Bai X."/>
        </authorList>
    </citation>
    <scope>NUCLEOTIDE SEQUENCE</scope>
    <source>
        <strain evidence="7">126</strain>
    </source>
</reference>
<feature type="region of interest" description="Disordered" evidence="5">
    <location>
        <begin position="107"/>
        <end position="127"/>
    </location>
</feature>
<evidence type="ECO:0000256" key="5">
    <source>
        <dbReference type="SAM" id="MobiDB-lite"/>
    </source>
</evidence>
<sequence>MIWLRRSLRWLIYIPLSALLLTAVLVSTEFGSRLAVGLASTLIPGIDIDYRSGRLNDEISLHKFELDLDFLTITAIDADISWNPWCSVRQELCINTVRVTDFDLRLDTDEDEPASPSASAESVDDDTPYQLDLPFAMHIKQAQVANGIVQVDDIIIQWQGATASAHLYDDTIDIQQANFTSGSVHVDANTTSSSEQPASNSASNEQAWPLAHLSDTRLPLKLFVEQASADRFAFAYQDWLQESFSNITIDGDWQYVSVNIKQVAFHHEPYGKLDVAGVAELNHPYPMQLDIKLSPSELPSFAGLNGSQWQATIDGDLNNLVLAASEQQQLFWQIHGDAALADENLPFNLTLAGQQMIWPDDLEQLVQYQAINGHASGTLAQQDFELTGKFTGTVADEPMKSNVVLAGHHANQTLTITTLELTEINEGGKLTANGQLQYNIDPHATSSASTNGDELQWQLNASFDQLQLPKFDQADSAIISGQLQHQGSFTSVTGNADRPQQWQLAFDDTQISGEYMGLPMTIHGDLAVNDLLQGHADNLHVEVAGSTLQLNGRVDNNWQLNGQLQGRQLKQWLPGLSGDLDGTFSVSGPYQDPLISVSAAMERGGYDSALQFELAQLDATYQPLSDHQHQLQLTFIDTELGHLPSEKLTASSSGTLSQHQFDIAGLGEFAPIVKLSGQWQAPQQRWQGELAAAQFDTSAGHWQLNKAVQLAFLQDQQQLTVSAHCWRASDSELCLQQDATLGKTGNADISLKISGRDLTRELLHEDYQVRGSLIGELDAHWRDGQPANASLQLNSSDIEMSFHNPLEEQTQTVAINSVNIVGQITEQQTSFELGMVAQHGSEVDFNGSLEHESGALQANIAVNNVELGHFKSLLPDIERVQGLLKGQAKVTGTLEQPDIHGQFNLSDGVILLLSNPTPIDALQAELVFDGNSALINTSLNLGENTATLTAAADWADEFELQSNFRGDKLKILLPPESDFLVSPDLQFNIANGQQSLSGRIGVPAANIIFRSLPDSGIDLSDDEVFIDQTSQQSTSATNLSAKVDIELGDEIKVEAVGFTGRIGGHLEVRKRVNAPLQLYGPIQLQSGRYRAYGQRLEIQNDSVIHFNGPPRLANLNIRAAREIKSADVIAGIHATGTVEQPTIEFFSDPTMEQQEILSYIVRGRGLDSDDNSSMAAAAAFGVSAAESMGLTNSMEQLTGIQQVALDTEGEGDETQVTISGYVGERFYLKYGMGVFEPINEVTVRFYLLNQLWLETVSGIENSADLYYSFFIE</sequence>
<proteinExistence type="predicted"/>
<dbReference type="Proteomes" id="UP001166251">
    <property type="component" value="Unassembled WGS sequence"/>
</dbReference>